<evidence type="ECO:0000256" key="10">
    <source>
        <dbReference type="ARBA" id="ARBA00023295"/>
    </source>
</evidence>
<keyword evidence="8" id="KW-0472">Membrane</keyword>
<keyword evidence="10 13" id="KW-0326">Glycosidase</keyword>
<keyword evidence="15" id="KW-0732">Signal</keyword>
<comment type="similarity">
    <text evidence="2 13">Belongs to the glycosyl hydrolase 63 family.</text>
</comment>
<evidence type="ECO:0000256" key="8">
    <source>
        <dbReference type="ARBA" id="ARBA00023136"/>
    </source>
</evidence>
<comment type="subcellular location">
    <subcellularLocation>
        <location evidence="1 13">Endoplasmic reticulum membrane</location>
        <topology evidence="1 13">Single-pass type II membrane protein</topology>
    </subcellularLocation>
</comment>
<evidence type="ECO:0000313" key="18">
    <source>
        <dbReference type="EMBL" id="OGE51283.1"/>
    </source>
</evidence>
<comment type="pathway">
    <text evidence="14">Glycan metabolism; N-glycan degradation.</text>
</comment>
<evidence type="ECO:0000256" key="3">
    <source>
        <dbReference type="ARBA" id="ARBA00022692"/>
    </source>
</evidence>
<keyword evidence="9 14" id="KW-0325">Glycoprotein</keyword>
<evidence type="ECO:0000256" key="12">
    <source>
        <dbReference type="ARBA" id="ARBA00052431"/>
    </source>
</evidence>
<dbReference type="OrthoDB" id="410058at2759"/>
<evidence type="ECO:0000256" key="11">
    <source>
        <dbReference type="ARBA" id="ARBA00038888"/>
    </source>
</evidence>
<feature type="domain" description="Glycosyl hydrolase family 63 C-terminal" evidence="16">
    <location>
        <begin position="310"/>
        <end position="808"/>
    </location>
</feature>
<dbReference type="InterPro" id="IPR031631">
    <property type="entry name" value="Glyco_hydro_63N"/>
</dbReference>
<dbReference type="FunFam" id="1.50.10.10:FF:000027">
    <property type="entry name" value="Probable mannosyl-oligosaccharide glucosidase"/>
    <property type="match status" value="1"/>
</dbReference>
<dbReference type="RefSeq" id="XP_022486728.1">
    <property type="nucleotide sequence ID" value="XM_022633401.1"/>
</dbReference>
<keyword evidence="4 13" id="KW-0378">Hydrolase</keyword>
<comment type="caution">
    <text evidence="18">The sequence shown here is derived from an EMBL/GenBank/DDBJ whole genome shotgun (WGS) entry which is preliminary data.</text>
</comment>
<dbReference type="Gene3D" id="1.50.10.10">
    <property type="match status" value="1"/>
</dbReference>
<keyword evidence="6" id="KW-0735">Signal-anchor</keyword>
<dbReference type="Gene3D" id="2.70.98.110">
    <property type="entry name" value="Glycosyl hydrolase family 63, N-terminal domain"/>
    <property type="match status" value="1"/>
</dbReference>
<evidence type="ECO:0000256" key="1">
    <source>
        <dbReference type="ARBA" id="ARBA00004648"/>
    </source>
</evidence>
<evidence type="ECO:0000256" key="15">
    <source>
        <dbReference type="SAM" id="SignalP"/>
    </source>
</evidence>
<dbReference type="STRING" id="1835702.A0A1F5LDJ1"/>
<dbReference type="InterPro" id="IPR012341">
    <property type="entry name" value="6hp_glycosidase-like_sf"/>
</dbReference>
<comment type="catalytic activity">
    <reaction evidence="12 13">
        <text>N(4)-(alpha-D-Glc-(1-&gt;2)-alpha-D-Glc-(1-&gt;3)-alpha-D-Glc-(1-&gt;3)-alpha-D-Man-(1-&gt;2)-alpha-D-Man-(1-&gt;2)-alpha-D-Man-(1-&gt;3)-[alpha-D-Man-(1-&gt;2)-alpha-D-Man-(1-&gt;3)-[alpha-D-Man-(1-&gt;2)-alpha-D-Man-(1-&gt;6)]-alpha-D-Man-(1-&gt;6)]-beta-D-Man-(1-&gt;4)-beta-D-GlcNAc-(1-&gt;4)-beta-D-GlcNAc)-L-asparaginyl-[protein] + H2O = N(4)-(alpha-D-Glc-(1-&gt;3)-alpha-D-Glc-(1-&gt;3)-alpha-D-Man-(1-&gt;2)-alpha-D-Man-(1-&gt;2)-alpha-D-Man-(1-&gt;3)-[alpha-D-Man-(1-&gt;2)-alpha-D-Man-(1-&gt;3)-[alpha-D-Man-(1-&gt;2)-alpha-D-Man-(1-&gt;6)]-alpha-D-Man-(1-&gt;6)]-beta-D-Man-(1-&gt;4)-beta-D-GlcNAc-(1-&gt;4)-beta-D-GlcNAc)-L-asparaginyl-[protein] + beta-D-glucose</text>
        <dbReference type="Rhea" id="RHEA:55988"/>
        <dbReference type="Rhea" id="RHEA-COMP:12806"/>
        <dbReference type="Rhea" id="RHEA-COMP:14355"/>
        <dbReference type="ChEBI" id="CHEBI:15377"/>
        <dbReference type="ChEBI" id="CHEBI:15903"/>
        <dbReference type="ChEBI" id="CHEBI:59082"/>
        <dbReference type="ChEBI" id="CHEBI:132537"/>
        <dbReference type="EC" id="3.2.1.106"/>
    </reaction>
</comment>
<keyword evidence="19" id="KW-1185">Reference proteome</keyword>
<dbReference type="GO" id="GO:0004573">
    <property type="term" value="F:Glc3Man9GlcNAc2 oligosaccharide glucosidase activity"/>
    <property type="evidence" value="ECO:0007669"/>
    <property type="project" value="UniProtKB-UniRule"/>
</dbReference>
<dbReference type="Pfam" id="PF03200">
    <property type="entry name" value="Glyco_hydro_63"/>
    <property type="match status" value="1"/>
</dbReference>
<gene>
    <name evidence="18" type="ORF">PENARI_c014G00499</name>
</gene>
<dbReference type="GO" id="GO:0005789">
    <property type="term" value="C:endoplasmic reticulum membrane"/>
    <property type="evidence" value="ECO:0007669"/>
    <property type="project" value="UniProtKB-SubCell"/>
</dbReference>
<protein>
    <recommendedName>
        <fullName evidence="11 13">Mannosyl-oligosaccharide glucosidase</fullName>
        <ecNumber evidence="11 13">3.2.1.106</ecNumber>
    </recommendedName>
    <alternativeName>
        <fullName evidence="14">Glucosidase I</fullName>
    </alternativeName>
</protein>
<dbReference type="AlphaFoldDB" id="A0A1F5LDJ1"/>
<name>A0A1F5LDJ1_PENAI</name>
<dbReference type="GO" id="GO:0006487">
    <property type="term" value="P:protein N-linked glycosylation"/>
    <property type="evidence" value="ECO:0007669"/>
    <property type="project" value="UniProtKB-UniRule"/>
</dbReference>
<organism evidence="18 19">
    <name type="scientific">Penicillium arizonense</name>
    <dbReference type="NCBI Taxonomy" id="1835702"/>
    <lineage>
        <taxon>Eukaryota</taxon>
        <taxon>Fungi</taxon>
        <taxon>Dikarya</taxon>
        <taxon>Ascomycota</taxon>
        <taxon>Pezizomycotina</taxon>
        <taxon>Eurotiomycetes</taxon>
        <taxon>Eurotiomycetidae</taxon>
        <taxon>Eurotiales</taxon>
        <taxon>Aspergillaceae</taxon>
        <taxon>Penicillium</taxon>
    </lineage>
</organism>
<evidence type="ECO:0000256" key="5">
    <source>
        <dbReference type="ARBA" id="ARBA00022824"/>
    </source>
</evidence>
<evidence type="ECO:0000256" key="14">
    <source>
        <dbReference type="RuleBase" id="RU369107"/>
    </source>
</evidence>
<evidence type="ECO:0000256" key="4">
    <source>
        <dbReference type="ARBA" id="ARBA00022801"/>
    </source>
</evidence>
<dbReference type="InterPro" id="IPR031335">
    <property type="entry name" value="Glyco_hydro_63_C"/>
</dbReference>
<accession>A0A1F5LDJ1</accession>
<evidence type="ECO:0000313" key="19">
    <source>
        <dbReference type="Proteomes" id="UP000177622"/>
    </source>
</evidence>
<dbReference type="GO" id="GO:0009311">
    <property type="term" value="P:oligosaccharide metabolic process"/>
    <property type="evidence" value="ECO:0007669"/>
    <property type="project" value="UniProtKB-UniRule"/>
</dbReference>
<dbReference type="InterPro" id="IPR008928">
    <property type="entry name" value="6-hairpin_glycosidase_sf"/>
</dbReference>
<feature type="chain" id="PRO_5009519492" description="Mannosyl-oligosaccharide glucosidase" evidence="15">
    <location>
        <begin position="22"/>
        <end position="822"/>
    </location>
</feature>
<dbReference type="GeneID" id="34578135"/>
<dbReference type="PANTHER" id="PTHR10412">
    <property type="entry name" value="MANNOSYL-OLIGOSACCHARIDE GLUCOSIDASE"/>
    <property type="match status" value="1"/>
</dbReference>
<keyword evidence="5 13" id="KW-0256">Endoplasmic reticulum</keyword>
<evidence type="ECO:0000256" key="2">
    <source>
        <dbReference type="ARBA" id="ARBA00010833"/>
    </source>
</evidence>
<dbReference type="EC" id="3.2.1.106" evidence="11 13"/>
<reference evidence="18 19" key="1">
    <citation type="journal article" date="2016" name="Sci. Rep.">
        <title>Penicillium arizonense, a new, genome sequenced fungal species, reveals a high chemical diversity in secreted metabolites.</title>
        <authorList>
            <person name="Grijseels S."/>
            <person name="Nielsen J.C."/>
            <person name="Randelovic M."/>
            <person name="Nielsen J."/>
            <person name="Nielsen K.F."/>
            <person name="Workman M."/>
            <person name="Frisvad J.C."/>
        </authorList>
    </citation>
    <scope>NUCLEOTIDE SEQUENCE [LARGE SCALE GENOMIC DNA]</scope>
    <source>
        <strain evidence="18 19">CBS 141311</strain>
    </source>
</reference>
<feature type="domain" description="Glycosyl hydrolase family 63 N-terminal" evidence="17">
    <location>
        <begin position="42"/>
        <end position="271"/>
    </location>
</feature>
<dbReference type="InterPro" id="IPR004888">
    <property type="entry name" value="Glycoside_hydrolase_63"/>
</dbReference>
<proteinExistence type="inferred from homology"/>
<feature type="signal peptide" evidence="15">
    <location>
        <begin position="1"/>
        <end position="21"/>
    </location>
</feature>
<evidence type="ECO:0000256" key="9">
    <source>
        <dbReference type="ARBA" id="ARBA00023180"/>
    </source>
</evidence>
<dbReference type="SUPFAM" id="SSF48208">
    <property type="entry name" value="Six-hairpin glycosidases"/>
    <property type="match status" value="1"/>
</dbReference>
<dbReference type="EMBL" id="LXJU01000014">
    <property type="protein sequence ID" value="OGE51283.1"/>
    <property type="molecule type" value="Genomic_DNA"/>
</dbReference>
<dbReference type="PANTHER" id="PTHR10412:SF11">
    <property type="entry name" value="MANNOSYL-OLIGOSACCHARIDE GLUCOSIDASE"/>
    <property type="match status" value="1"/>
</dbReference>
<evidence type="ECO:0000259" key="17">
    <source>
        <dbReference type="Pfam" id="PF16923"/>
    </source>
</evidence>
<dbReference type="FunFam" id="2.70.98.110:FF:000003">
    <property type="entry name" value="Probable mannosyl-oligosaccharide glucosidase"/>
    <property type="match status" value="1"/>
</dbReference>
<keyword evidence="3" id="KW-0812">Transmembrane</keyword>
<dbReference type="Pfam" id="PF16923">
    <property type="entry name" value="Glyco_hydro_63N"/>
    <property type="match status" value="1"/>
</dbReference>
<dbReference type="InterPro" id="IPR038518">
    <property type="entry name" value="Glyco_hydro_63N_sf"/>
</dbReference>
<evidence type="ECO:0000256" key="6">
    <source>
        <dbReference type="ARBA" id="ARBA00022968"/>
    </source>
</evidence>
<keyword evidence="7" id="KW-1133">Transmembrane helix</keyword>
<evidence type="ECO:0000259" key="16">
    <source>
        <dbReference type="Pfam" id="PF03200"/>
    </source>
</evidence>
<evidence type="ECO:0000256" key="13">
    <source>
        <dbReference type="RuleBase" id="RU368089"/>
    </source>
</evidence>
<comment type="function">
    <text evidence="13">Cleaves the distal alpha 1,2-linked glucose residue from the Glc(3)Man(9)GlcNAc(2) oligosaccharide precursor.</text>
</comment>
<dbReference type="Proteomes" id="UP000177622">
    <property type="component" value="Unassembled WGS sequence"/>
</dbReference>
<sequence>MRHLGISFLLSSLLSATGIVASEDPSDVSALIRESGRANNQSLLWGPYKSNLYFGVRPRIPKSLSAGLIWGKVDEYIGAQQNFRHTCEQNEGMAGYGWDEYDIRKGGRETIHDAGNNLDLTIDFIKVPGGQNGGSWGFRVKGVPREGASPDLPISMIFYTTLEGLGHVGVETDTNEEPSGIEGNVKLSGYSSELGDFSIDVTTGPVTNKHPRFDHPSSANRPLTNSLVGSVSFPEEQLWQAKGIYFTQLKSEVDKALEEYGQENIPPPPQLFTIKHNPGQGNAHFVQKVFTGAFEFDVLFSSGSAPEPLTSETLTKEIKDASASFSETFDKVLPPQAPFDSPKYSKFSKAMLSNLIGGIGFFHGDDVVDRSANPAYEEENEGFWEETAEARAAVQPVIEGPKDLFTCVPSRPFFPRGFLWDEGFHLMPVIEYDTDLALEIIKSWFNLMDEDGWIAREQILGAEARSKVPAEFTVQYPHYANPPTLFMALEAFMDKVKSNKSIHAETLDNQDVTASLRSATVRHPELSEAYLRSFYPLLKKHYFWYRNTQRGDIKSYDREAFSTKEGYRWRGRSVQHILTSGIDDYPRPQPPHPGELHVDLISWMGMMTRTIRRIAESLGEQDDAEEFAYYETAITRNIDDLHWDEQEQTFCDATIDSFEDSVHVCHKGYISIFPFLTGMLGPESPRLKAVLDLISDPEELWSDYGIRSLSKKDKFYDTDENYWRSPVWVNINYLVLKNLYDIALASGDHQEQAREMYSQLRKNLVENVFREWKKTGFAWEQYNPDSGNGQRTQHFTGWTSMVVNMMSMPDLVKTGDPVHDEL</sequence>
<evidence type="ECO:0000256" key="7">
    <source>
        <dbReference type="ARBA" id="ARBA00022989"/>
    </source>
</evidence>